<dbReference type="Pfam" id="PF03659">
    <property type="entry name" value="Glyco_hydro_71"/>
    <property type="match status" value="1"/>
</dbReference>
<dbReference type="OrthoDB" id="3257981at2759"/>
<dbReference type="InParanoid" id="A0A3N4KL48"/>
<proteinExistence type="predicted"/>
<keyword evidence="3" id="KW-1185">Reference proteome</keyword>
<evidence type="ECO:0000313" key="3">
    <source>
        <dbReference type="Proteomes" id="UP000277580"/>
    </source>
</evidence>
<organism evidence="2 3">
    <name type="scientific">Morchella conica CCBAS932</name>
    <dbReference type="NCBI Taxonomy" id="1392247"/>
    <lineage>
        <taxon>Eukaryota</taxon>
        <taxon>Fungi</taxon>
        <taxon>Dikarya</taxon>
        <taxon>Ascomycota</taxon>
        <taxon>Pezizomycotina</taxon>
        <taxon>Pezizomycetes</taxon>
        <taxon>Pezizales</taxon>
        <taxon>Morchellaceae</taxon>
        <taxon>Morchella</taxon>
    </lineage>
</organism>
<accession>A0A3N4KL48</accession>
<dbReference type="STRING" id="1392247.A0A3N4KL48"/>
<dbReference type="PANTHER" id="PTHR43173:SF33">
    <property type="entry name" value="ASCUS WALL ENDO-1,3-ALPHA-GLUCANASE-RELATED"/>
    <property type="match status" value="1"/>
</dbReference>
<dbReference type="Gene3D" id="3.20.20.80">
    <property type="entry name" value="Glycosidases"/>
    <property type="match status" value="1"/>
</dbReference>
<name>A0A3N4KL48_9PEZI</name>
<dbReference type="CDD" id="cd11577">
    <property type="entry name" value="GH71"/>
    <property type="match status" value="1"/>
</dbReference>
<gene>
    <name evidence="2" type="ORF">P167DRAFT_536722</name>
</gene>
<dbReference type="GO" id="GO:0051118">
    <property type="term" value="F:glucan endo-1,3-alpha-glucosidase activity"/>
    <property type="evidence" value="ECO:0007669"/>
    <property type="project" value="InterPro"/>
</dbReference>
<evidence type="ECO:0000313" key="2">
    <source>
        <dbReference type="EMBL" id="RPB11294.1"/>
    </source>
</evidence>
<dbReference type="EMBL" id="ML119136">
    <property type="protein sequence ID" value="RPB11294.1"/>
    <property type="molecule type" value="Genomic_DNA"/>
</dbReference>
<feature type="signal peptide" evidence="1">
    <location>
        <begin position="1"/>
        <end position="20"/>
    </location>
</feature>
<dbReference type="AlphaFoldDB" id="A0A3N4KL48"/>
<reference evidence="2 3" key="1">
    <citation type="journal article" date="2018" name="Nat. Ecol. Evol.">
        <title>Pezizomycetes genomes reveal the molecular basis of ectomycorrhizal truffle lifestyle.</title>
        <authorList>
            <person name="Murat C."/>
            <person name="Payen T."/>
            <person name="Noel B."/>
            <person name="Kuo A."/>
            <person name="Morin E."/>
            <person name="Chen J."/>
            <person name="Kohler A."/>
            <person name="Krizsan K."/>
            <person name="Balestrini R."/>
            <person name="Da Silva C."/>
            <person name="Montanini B."/>
            <person name="Hainaut M."/>
            <person name="Levati E."/>
            <person name="Barry K.W."/>
            <person name="Belfiori B."/>
            <person name="Cichocki N."/>
            <person name="Clum A."/>
            <person name="Dockter R.B."/>
            <person name="Fauchery L."/>
            <person name="Guy J."/>
            <person name="Iotti M."/>
            <person name="Le Tacon F."/>
            <person name="Lindquist E.A."/>
            <person name="Lipzen A."/>
            <person name="Malagnac F."/>
            <person name="Mello A."/>
            <person name="Molinier V."/>
            <person name="Miyauchi S."/>
            <person name="Poulain J."/>
            <person name="Riccioni C."/>
            <person name="Rubini A."/>
            <person name="Sitrit Y."/>
            <person name="Splivallo R."/>
            <person name="Traeger S."/>
            <person name="Wang M."/>
            <person name="Zifcakova L."/>
            <person name="Wipf D."/>
            <person name="Zambonelli A."/>
            <person name="Paolocci F."/>
            <person name="Nowrousian M."/>
            <person name="Ottonello S."/>
            <person name="Baldrian P."/>
            <person name="Spatafora J.W."/>
            <person name="Henrissat B."/>
            <person name="Nagy L.G."/>
            <person name="Aury J.M."/>
            <person name="Wincker P."/>
            <person name="Grigoriev I.V."/>
            <person name="Bonfante P."/>
            <person name="Martin F.M."/>
        </authorList>
    </citation>
    <scope>NUCLEOTIDE SEQUENCE [LARGE SCALE GENOMIC DNA]</scope>
    <source>
        <strain evidence="2 3">CCBAS932</strain>
    </source>
</reference>
<feature type="chain" id="PRO_5018061687" evidence="1">
    <location>
        <begin position="21"/>
        <end position="421"/>
    </location>
</feature>
<keyword evidence="2" id="KW-0378">Hydrolase</keyword>
<dbReference type="Proteomes" id="UP000277580">
    <property type="component" value="Unassembled WGS sequence"/>
</dbReference>
<keyword evidence="1" id="KW-0732">Signal</keyword>
<evidence type="ECO:0000256" key="1">
    <source>
        <dbReference type="SAM" id="SignalP"/>
    </source>
</evidence>
<dbReference type="InterPro" id="IPR005197">
    <property type="entry name" value="Glyco_hydro_71"/>
</dbReference>
<protein>
    <submittedName>
        <fullName evidence="2">Glycoside hydrolase</fullName>
    </submittedName>
</protein>
<dbReference type="PANTHER" id="PTHR43173">
    <property type="entry name" value="ABC1 FAMILY PROTEIN"/>
    <property type="match status" value="1"/>
</dbReference>
<sequence length="421" mass="45666">MRSISSLLVALALSPMSAMAAREVFAHYMVGNTYGQTLDDWAKDIQLAKAASIDGFALNAGPTDSYGEEQLDLAYQAAEANNFKLFISFDMLCCGTWDVSTVAKFINAHKDSSAQFKVGGKPMVSTFEGTNFVSQWSEVESSTGQLFLVPDWASMGPQTFATHLDVVDGAFVWDAWPLGTTPATKTTDSDNQWISAINGKPYMMAVSPWFYTRLPQYSKNWNWDSDTLWFDRWESVIDVLPQYVEIITWNDYGESHYIGPIRSQGIVSGAEVYVNNMPHDAWRFILPYYIAAYKAGTRDVTVPTEGAMFWYRTTPKAVCGDGSTTCGNAGTGGSAVNCVRDSVFVVTASNTATSVEVTIGGQGKTFSVPKGVKLVELPFSGRVGDVVVKVNGKTATGPAKITNSCPSSGYVNFNAVVGSTS</sequence>
<dbReference type="InterPro" id="IPR051130">
    <property type="entry name" value="Mito_struct-func_regulator"/>
</dbReference>